<dbReference type="EMBL" id="WBMW01003652">
    <property type="protein sequence ID" value="NXC45543.1"/>
    <property type="molecule type" value="Genomic_DNA"/>
</dbReference>
<dbReference type="AlphaFoldDB" id="A0A851NRQ1"/>
<gene>
    <name evidence="3" type="primary">Plvap</name>
    <name evidence="3" type="ORF">PENPIL_R14106</name>
</gene>
<proteinExistence type="predicted"/>
<evidence type="ECO:0000313" key="4">
    <source>
        <dbReference type="Proteomes" id="UP000613066"/>
    </source>
</evidence>
<dbReference type="PANTHER" id="PTHR21687">
    <property type="entry name" value="PLASMALEMMA VESICLE-ASSOCIATED PROTEIN"/>
    <property type="match status" value="1"/>
</dbReference>
<feature type="coiled-coil region" evidence="1">
    <location>
        <begin position="292"/>
        <end position="333"/>
    </location>
</feature>
<dbReference type="GO" id="GO:0002693">
    <property type="term" value="P:positive regulation of cellular extravasation"/>
    <property type="evidence" value="ECO:0007669"/>
    <property type="project" value="TreeGrafter"/>
</dbReference>
<dbReference type="OrthoDB" id="9944409at2759"/>
<feature type="transmembrane region" description="Helical" evidence="2">
    <location>
        <begin position="30"/>
        <end position="52"/>
    </location>
</feature>
<organism evidence="3 4">
    <name type="scientific">Penelope pileata</name>
    <dbReference type="NCBI Taxonomy" id="1118817"/>
    <lineage>
        <taxon>Eukaryota</taxon>
        <taxon>Metazoa</taxon>
        <taxon>Chordata</taxon>
        <taxon>Craniata</taxon>
        <taxon>Vertebrata</taxon>
        <taxon>Euteleostomi</taxon>
        <taxon>Archelosauria</taxon>
        <taxon>Archosauria</taxon>
        <taxon>Dinosauria</taxon>
        <taxon>Saurischia</taxon>
        <taxon>Theropoda</taxon>
        <taxon>Coelurosauria</taxon>
        <taxon>Aves</taxon>
        <taxon>Neognathae</taxon>
        <taxon>Galloanserae</taxon>
        <taxon>Galliformes</taxon>
        <taxon>Cracidae</taxon>
        <taxon>Penelope</taxon>
    </lineage>
</organism>
<dbReference type="InterPro" id="IPR009538">
    <property type="entry name" value="PV-1"/>
</dbReference>
<dbReference type="Pfam" id="PF06637">
    <property type="entry name" value="PV-1"/>
    <property type="match status" value="1"/>
</dbReference>
<comment type="caution">
    <text evidence="3">The sequence shown here is derived from an EMBL/GenBank/DDBJ whole genome shotgun (WGS) entry which is preliminary data.</text>
</comment>
<protein>
    <submittedName>
        <fullName evidence="3">PLVAP protein</fullName>
    </submittedName>
</protein>
<keyword evidence="2" id="KW-0812">Transmembrane</keyword>
<sequence>MEKSSYTMAKFGLEAKEAMPKRDCSFYLKYVFLFTSLIQFLIILGLVLFMVYGNAHAGTDTHLRLLEEQLQDRYNKIITLSGRNANLTRTLNGTLKEKQGLQGLLLKVQRELEKCNSSQAPNATPRLHEMSRIILYQKMNLDKCHMTISVINTSCSAEKAQLQSQLDKTTLERKELGESCTKTSAALARATREQEGCQQELRSTKTLCDSTNTQLQLLKDECRTLRSEVSYTFQRIKENPYSCTKVQEQLDRLAQHVDELFLRQQEHESKYVGKSVCDSNLLQCQLNCSREKTELERRLQESDRQLKGGQEEKKKLLAEKEQLSKELGEKSKAAVQASYLREQLSICMGSKLDTPFDISGLRMPGVPVGSVQPMPFGSAYVDALRNQGLYGSMGKTNAEEIQRLAQKIVEQHTAMMRNL</sequence>
<evidence type="ECO:0000313" key="3">
    <source>
        <dbReference type="EMBL" id="NXC45543.1"/>
    </source>
</evidence>
<feature type="non-terminal residue" evidence="3">
    <location>
        <position position="1"/>
    </location>
</feature>
<evidence type="ECO:0000256" key="1">
    <source>
        <dbReference type="SAM" id="Coils"/>
    </source>
</evidence>
<keyword evidence="1" id="KW-0175">Coiled coil</keyword>
<feature type="non-terminal residue" evidence="3">
    <location>
        <position position="419"/>
    </location>
</feature>
<keyword evidence="2" id="KW-0472">Membrane</keyword>
<dbReference type="GO" id="GO:0043114">
    <property type="term" value="P:regulation of vascular permeability"/>
    <property type="evidence" value="ECO:0007669"/>
    <property type="project" value="TreeGrafter"/>
</dbReference>
<evidence type="ECO:0000256" key="2">
    <source>
        <dbReference type="SAM" id="Phobius"/>
    </source>
</evidence>
<dbReference type="PANTHER" id="PTHR21687:SF5">
    <property type="entry name" value="PLASMALEMMA VESICLE-ASSOCIATED PROTEIN"/>
    <property type="match status" value="1"/>
</dbReference>
<keyword evidence="4" id="KW-1185">Reference proteome</keyword>
<name>A0A851NRQ1_9GALL</name>
<reference evidence="3" key="1">
    <citation type="submission" date="2019-09" db="EMBL/GenBank/DDBJ databases">
        <title>Bird 10,000 Genomes (B10K) Project - Family phase.</title>
        <authorList>
            <person name="Zhang G."/>
        </authorList>
    </citation>
    <scope>NUCLEOTIDE SEQUENCE</scope>
    <source>
        <strain evidence="3">B10K-DU-001-08</strain>
        <tissue evidence="3">Muscle</tissue>
    </source>
</reference>
<accession>A0A851NRQ1</accession>
<dbReference type="Proteomes" id="UP000613066">
    <property type="component" value="Unassembled WGS sequence"/>
</dbReference>
<keyword evidence="2" id="KW-1133">Transmembrane helix</keyword>